<dbReference type="PANTHER" id="PTHR43294:SF20">
    <property type="entry name" value="P-TYPE ATPASE"/>
    <property type="match status" value="1"/>
</dbReference>
<dbReference type="Gene3D" id="3.40.50.1000">
    <property type="entry name" value="HAD superfamily/HAD-like"/>
    <property type="match status" value="1"/>
</dbReference>
<keyword evidence="15" id="KW-1185">Reference proteome</keyword>
<protein>
    <submittedName>
        <fullName evidence="14">Carbonate dehydratase</fullName>
    </submittedName>
</protein>
<evidence type="ECO:0000256" key="8">
    <source>
        <dbReference type="ARBA" id="ARBA00022967"/>
    </source>
</evidence>
<dbReference type="GO" id="GO:0005391">
    <property type="term" value="F:P-type sodium:potassium-exchanging transporter activity"/>
    <property type="evidence" value="ECO:0007669"/>
    <property type="project" value="TreeGrafter"/>
</dbReference>
<keyword evidence="5" id="KW-0547">Nucleotide-binding</keyword>
<dbReference type="InterPro" id="IPR004014">
    <property type="entry name" value="ATPase_P-typ_cation-transptr_N"/>
</dbReference>
<dbReference type="SUPFAM" id="SSF56784">
    <property type="entry name" value="HAD-like"/>
    <property type="match status" value="1"/>
</dbReference>
<dbReference type="SUPFAM" id="SSF81653">
    <property type="entry name" value="Calcium ATPase, transduction domain A"/>
    <property type="match status" value="1"/>
</dbReference>
<feature type="compositionally biased region" description="Low complexity" evidence="11">
    <location>
        <begin position="8"/>
        <end position="21"/>
    </location>
</feature>
<feature type="transmembrane region" description="Helical" evidence="12">
    <location>
        <begin position="103"/>
        <end position="119"/>
    </location>
</feature>
<dbReference type="InterPro" id="IPR023299">
    <property type="entry name" value="ATPase_P-typ_cyto_dom_N"/>
</dbReference>
<feature type="transmembrane region" description="Helical" evidence="12">
    <location>
        <begin position="853"/>
        <end position="870"/>
    </location>
</feature>
<name>A0A5J6MSV2_9PROT</name>
<feature type="transmembrane region" description="Helical" evidence="12">
    <location>
        <begin position="266"/>
        <end position="285"/>
    </location>
</feature>
<keyword evidence="9 12" id="KW-1133">Transmembrane helix</keyword>
<dbReference type="Pfam" id="PF00122">
    <property type="entry name" value="E1-E2_ATPase"/>
    <property type="match status" value="1"/>
</dbReference>
<dbReference type="SUPFAM" id="SSF81660">
    <property type="entry name" value="Metal cation-transporting ATPase, ATP-binding domain N"/>
    <property type="match status" value="1"/>
</dbReference>
<proteinExistence type="inferred from homology"/>
<dbReference type="GO" id="GO:0006883">
    <property type="term" value="P:intracellular sodium ion homeostasis"/>
    <property type="evidence" value="ECO:0007669"/>
    <property type="project" value="TreeGrafter"/>
</dbReference>
<sequence>MTDPSQNAASRAAPAGRPSDATAAPGWHAQPIEQVLKALDASPRGLTGSDAAERLRRQGPNRLPAVRPRSRLARLLAQINNVLIWLLLVSAATAWFLGHGIDASVIVAVVVINAIVGYVQEGKAEEALGAIRNLIAPRANLLRDGHRVSVDAAGIVAGDMVVLEAGDRVPADLRLVRARGLAIDESLLTGESVPADKHEGAVSGDAPLGDRFCMCFSGTLVTTGQGTGVVVATGTGTEIGKISTLLHEVQPLTTPLLRQINRFGHWLTGIIVAISVLVFLFAHLIRNMGWADALMSVVGMAVAAIPEGLPAVMTITLAVGVQRMARRNAIIRQLPAVETLGATSVICSDKTGTLTRNEMMAARLVTAAGRIEASGSGYDPAGTLSLDGKTITADRTMPANDLIRTGLLCNDARLAEHDGRWQVVGDPMEGALIALAIKSGLDIEAARQAWTRLDEIPFDSQHRFMATLNRGGDGRSVIHVKGAPEKLLSLCAAEARPEGTAALDHERWTRAIAQAAAEGQRVLGFAVKPLAAAPQRLAPGHVEGALFLGIVGFIDPPREEAIAAVAECRSAGIAVKMITGDHAATALAIAGQLRLADKPEALLGAELDRVGPRELPALARRATVFARTSPEHKLRIVQALQSAGDVVAMTGDGVNDAPSLKQADIGIAMGRKGTEAAKEAAEMVLADDNFASIVAAVREGRTVYDNLRKVIAWTLPTNGGEAMVIVSAILLGFSLPLTPAQVLWINMLTAVTLGLVLAFEPAEPDIMQRPPRGRHNALLSPFLVWRVIFVSLLFTVASFSIFDLAIARGLGLEGARTMVVNTIVVLEIFYLFNVRYLTGASITWRGVLGTRPVLISLATVIAAQAAFTYLPPMQRLFSSRPLSVADGAIVMAAGILLMAVLEIEKALLVRLGLFQTGLGMPPRRAGPPDGPQPEPGP</sequence>
<evidence type="ECO:0000256" key="5">
    <source>
        <dbReference type="ARBA" id="ARBA00022741"/>
    </source>
</evidence>
<keyword evidence="6" id="KW-0067">ATP-binding</keyword>
<evidence type="ECO:0000313" key="14">
    <source>
        <dbReference type="EMBL" id="QEX20668.1"/>
    </source>
</evidence>
<feature type="transmembrane region" description="Helical" evidence="12">
    <location>
        <begin position="783"/>
        <end position="802"/>
    </location>
</feature>
<dbReference type="InterPro" id="IPR001757">
    <property type="entry name" value="P_typ_ATPase"/>
</dbReference>
<dbReference type="InterPro" id="IPR044492">
    <property type="entry name" value="P_typ_ATPase_HD_dom"/>
</dbReference>
<dbReference type="InterPro" id="IPR008250">
    <property type="entry name" value="ATPase_P-typ_transduc_dom_A_sf"/>
</dbReference>
<dbReference type="PANTHER" id="PTHR43294">
    <property type="entry name" value="SODIUM/POTASSIUM-TRANSPORTING ATPASE SUBUNIT ALPHA"/>
    <property type="match status" value="1"/>
</dbReference>
<feature type="region of interest" description="Disordered" evidence="11">
    <location>
        <begin position="1"/>
        <end position="26"/>
    </location>
</feature>
<keyword evidence="4 12" id="KW-0812">Transmembrane</keyword>
<dbReference type="GO" id="GO:0005886">
    <property type="term" value="C:plasma membrane"/>
    <property type="evidence" value="ECO:0007669"/>
    <property type="project" value="TreeGrafter"/>
</dbReference>
<dbReference type="CDD" id="cd02080">
    <property type="entry name" value="P-type_ATPase_cation"/>
    <property type="match status" value="1"/>
</dbReference>
<dbReference type="FunFam" id="3.40.50.1000:FF:000028">
    <property type="entry name" value="Calcium-transporting P-type ATPase, putative"/>
    <property type="match status" value="1"/>
</dbReference>
<feature type="transmembrane region" description="Helical" evidence="12">
    <location>
        <begin position="710"/>
        <end position="735"/>
    </location>
</feature>
<dbReference type="Pfam" id="PF00690">
    <property type="entry name" value="Cation_ATPase_N"/>
    <property type="match status" value="1"/>
</dbReference>
<feature type="transmembrane region" description="Helical" evidence="12">
    <location>
        <begin position="297"/>
        <end position="321"/>
    </location>
</feature>
<dbReference type="FunFam" id="2.70.150.10:FF:000160">
    <property type="entry name" value="Sarcoplasmic/endoplasmic reticulum calcium ATPase 1"/>
    <property type="match status" value="1"/>
</dbReference>
<feature type="transmembrane region" description="Helical" evidence="12">
    <location>
        <begin position="741"/>
        <end position="762"/>
    </location>
</feature>
<dbReference type="AlphaFoldDB" id="A0A5J6MSV2"/>
<dbReference type="GO" id="GO:0012505">
    <property type="term" value="C:endomembrane system"/>
    <property type="evidence" value="ECO:0007669"/>
    <property type="project" value="UniProtKB-SubCell"/>
</dbReference>
<evidence type="ECO:0000256" key="3">
    <source>
        <dbReference type="ARBA" id="ARBA00022553"/>
    </source>
</evidence>
<dbReference type="FunFam" id="3.40.50.1000:FF:000001">
    <property type="entry name" value="Phospholipid-transporting ATPase IC"/>
    <property type="match status" value="1"/>
</dbReference>
<dbReference type="KEGG" id="hadh:FRZ61_05870"/>
<feature type="transmembrane region" description="Helical" evidence="12">
    <location>
        <begin position="814"/>
        <end position="832"/>
    </location>
</feature>
<dbReference type="InterPro" id="IPR023214">
    <property type="entry name" value="HAD_sf"/>
</dbReference>
<dbReference type="Pfam" id="PF00689">
    <property type="entry name" value="Cation_ATPase_C"/>
    <property type="match status" value="1"/>
</dbReference>
<keyword evidence="10 12" id="KW-0472">Membrane</keyword>
<evidence type="ECO:0000256" key="9">
    <source>
        <dbReference type="ARBA" id="ARBA00022989"/>
    </source>
</evidence>
<evidence type="ECO:0000259" key="13">
    <source>
        <dbReference type="SMART" id="SM00831"/>
    </source>
</evidence>
<dbReference type="Gene3D" id="3.40.1110.10">
    <property type="entry name" value="Calcium-transporting ATPase, cytoplasmic domain N"/>
    <property type="match status" value="1"/>
</dbReference>
<keyword evidence="3" id="KW-0597">Phosphoprotein</keyword>
<dbReference type="GO" id="GO:0030007">
    <property type="term" value="P:intracellular potassium ion homeostasis"/>
    <property type="evidence" value="ECO:0007669"/>
    <property type="project" value="TreeGrafter"/>
</dbReference>
<dbReference type="SFLD" id="SFLDS00003">
    <property type="entry name" value="Haloacid_Dehalogenase"/>
    <property type="match status" value="1"/>
</dbReference>
<organism evidence="14 15">
    <name type="scientific">Hypericibacter adhaerens</name>
    <dbReference type="NCBI Taxonomy" id="2602016"/>
    <lineage>
        <taxon>Bacteria</taxon>
        <taxon>Pseudomonadati</taxon>
        <taxon>Pseudomonadota</taxon>
        <taxon>Alphaproteobacteria</taxon>
        <taxon>Rhodospirillales</taxon>
        <taxon>Dongiaceae</taxon>
        <taxon>Hypericibacter</taxon>
    </lineage>
</organism>
<evidence type="ECO:0000256" key="11">
    <source>
        <dbReference type="SAM" id="MobiDB-lite"/>
    </source>
</evidence>
<evidence type="ECO:0000256" key="7">
    <source>
        <dbReference type="ARBA" id="ARBA00022842"/>
    </source>
</evidence>
<feature type="transmembrane region" description="Helical" evidence="12">
    <location>
        <begin position="75"/>
        <end position="97"/>
    </location>
</feature>
<dbReference type="GO" id="GO:1902600">
    <property type="term" value="P:proton transmembrane transport"/>
    <property type="evidence" value="ECO:0007669"/>
    <property type="project" value="TreeGrafter"/>
</dbReference>
<dbReference type="SFLD" id="SFLDG00002">
    <property type="entry name" value="C1.7:_P-type_atpase_like"/>
    <property type="match status" value="1"/>
</dbReference>
<dbReference type="Gene3D" id="2.70.150.10">
    <property type="entry name" value="Calcium-transporting ATPase, cytoplasmic transduction domain A"/>
    <property type="match status" value="1"/>
</dbReference>
<dbReference type="EMBL" id="CP042582">
    <property type="protein sequence ID" value="QEX20668.1"/>
    <property type="molecule type" value="Genomic_DNA"/>
</dbReference>
<dbReference type="GO" id="GO:0036376">
    <property type="term" value="P:sodium ion export across plasma membrane"/>
    <property type="evidence" value="ECO:0007669"/>
    <property type="project" value="TreeGrafter"/>
</dbReference>
<dbReference type="InterPro" id="IPR050510">
    <property type="entry name" value="Cation_transp_ATPase_P-type"/>
</dbReference>
<evidence type="ECO:0000313" key="15">
    <source>
        <dbReference type="Proteomes" id="UP000325797"/>
    </source>
</evidence>
<dbReference type="InterPro" id="IPR059000">
    <property type="entry name" value="ATPase_P-type_domA"/>
</dbReference>
<reference evidence="14 15" key="1">
    <citation type="submission" date="2019-08" db="EMBL/GenBank/DDBJ databases">
        <title>Hyperibacter terrae gen. nov., sp. nov. and Hyperibacter viscosus sp. nov., two new members in the family Rhodospirillaceae isolated from the rhizosphere of Hypericum perforatum.</title>
        <authorList>
            <person name="Noviana Z."/>
        </authorList>
    </citation>
    <scope>NUCLEOTIDE SEQUENCE [LARGE SCALE GENOMIC DNA]</scope>
    <source>
        <strain evidence="14 15">R5959</strain>
    </source>
</reference>
<dbReference type="InterPro" id="IPR006068">
    <property type="entry name" value="ATPase_P-typ_cation-transptr_C"/>
</dbReference>
<dbReference type="Proteomes" id="UP000325797">
    <property type="component" value="Chromosome"/>
</dbReference>
<dbReference type="GO" id="GO:1990573">
    <property type="term" value="P:potassium ion import across plasma membrane"/>
    <property type="evidence" value="ECO:0007669"/>
    <property type="project" value="TreeGrafter"/>
</dbReference>
<feature type="domain" description="Cation-transporting P-type ATPase N-terminal" evidence="13">
    <location>
        <begin position="26"/>
        <end position="99"/>
    </location>
</feature>
<dbReference type="PRINTS" id="PR00119">
    <property type="entry name" value="CATATPASE"/>
</dbReference>
<dbReference type="GO" id="GO:0016887">
    <property type="term" value="F:ATP hydrolysis activity"/>
    <property type="evidence" value="ECO:0007669"/>
    <property type="project" value="InterPro"/>
</dbReference>
<dbReference type="RefSeq" id="WP_151114894.1">
    <property type="nucleotide sequence ID" value="NZ_CP042582.1"/>
</dbReference>
<evidence type="ECO:0000256" key="6">
    <source>
        <dbReference type="ARBA" id="ARBA00022840"/>
    </source>
</evidence>
<dbReference type="NCBIfam" id="TIGR01494">
    <property type="entry name" value="ATPase_P-type"/>
    <property type="match status" value="2"/>
</dbReference>
<feature type="transmembrane region" description="Helical" evidence="12">
    <location>
        <begin position="882"/>
        <end position="901"/>
    </location>
</feature>
<dbReference type="InterPro" id="IPR036412">
    <property type="entry name" value="HAD-like_sf"/>
</dbReference>
<evidence type="ECO:0000256" key="12">
    <source>
        <dbReference type="SAM" id="Phobius"/>
    </source>
</evidence>
<dbReference type="PROSITE" id="PS00154">
    <property type="entry name" value="ATPASE_E1_E2"/>
    <property type="match status" value="1"/>
</dbReference>
<evidence type="ECO:0000256" key="10">
    <source>
        <dbReference type="ARBA" id="ARBA00023136"/>
    </source>
</evidence>
<dbReference type="InterPro" id="IPR018303">
    <property type="entry name" value="ATPase_P-typ_P_site"/>
</dbReference>
<dbReference type="PRINTS" id="PR00120">
    <property type="entry name" value="HATPASE"/>
</dbReference>
<dbReference type="OrthoDB" id="391538at2"/>
<dbReference type="Pfam" id="PF13246">
    <property type="entry name" value="Cation_ATPase"/>
    <property type="match status" value="1"/>
</dbReference>
<comment type="similarity">
    <text evidence="2">Belongs to the cation transport ATPase (P-type) (TC 3.A.3) family. Type IIA subfamily.</text>
</comment>
<dbReference type="InterPro" id="IPR023298">
    <property type="entry name" value="ATPase_P-typ_TM_dom_sf"/>
</dbReference>
<dbReference type="SUPFAM" id="SSF81665">
    <property type="entry name" value="Calcium ATPase, transmembrane domain M"/>
    <property type="match status" value="1"/>
</dbReference>
<accession>A0A5J6MSV2</accession>
<evidence type="ECO:0000256" key="4">
    <source>
        <dbReference type="ARBA" id="ARBA00022692"/>
    </source>
</evidence>
<dbReference type="Gene3D" id="1.20.1110.10">
    <property type="entry name" value="Calcium-transporting ATPase, transmembrane domain"/>
    <property type="match status" value="1"/>
</dbReference>
<gene>
    <name evidence="14" type="ORF">FRZ61_05870</name>
</gene>
<evidence type="ECO:0000256" key="2">
    <source>
        <dbReference type="ARBA" id="ARBA00005675"/>
    </source>
</evidence>
<keyword evidence="7" id="KW-0460">Magnesium</keyword>
<dbReference type="Pfam" id="PF08282">
    <property type="entry name" value="Hydrolase_3"/>
    <property type="match status" value="1"/>
</dbReference>
<dbReference type="GO" id="GO:0005524">
    <property type="term" value="F:ATP binding"/>
    <property type="evidence" value="ECO:0007669"/>
    <property type="project" value="UniProtKB-KW"/>
</dbReference>
<dbReference type="SMART" id="SM00831">
    <property type="entry name" value="Cation_ATPase_N"/>
    <property type="match status" value="1"/>
</dbReference>
<keyword evidence="8" id="KW-1278">Translocase</keyword>
<comment type="subcellular location">
    <subcellularLocation>
        <location evidence="1">Endomembrane system</location>
        <topology evidence="1">Multi-pass membrane protein</topology>
    </subcellularLocation>
</comment>
<evidence type="ECO:0000256" key="1">
    <source>
        <dbReference type="ARBA" id="ARBA00004127"/>
    </source>
</evidence>
<dbReference type="SFLD" id="SFLDF00027">
    <property type="entry name" value="p-type_atpase"/>
    <property type="match status" value="1"/>
</dbReference>